<keyword evidence="2" id="KW-0472">Membrane</keyword>
<dbReference type="PATRIC" id="fig|251221.4.peg.592"/>
<dbReference type="KEGG" id="gvi:gll0583"/>
<dbReference type="PhylomeDB" id="Q7NN31"/>
<protein>
    <submittedName>
        <fullName evidence="3">Gll0583 protein</fullName>
    </submittedName>
</protein>
<dbReference type="AlphaFoldDB" id="Q7NN31"/>
<evidence type="ECO:0000256" key="2">
    <source>
        <dbReference type="SAM" id="Phobius"/>
    </source>
</evidence>
<dbReference type="Pfam" id="PF05359">
    <property type="entry name" value="DUF748"/>
    <property type="match status" value="1"/>
</dbReference>
<accession>Q7NN31</accession>
<dbReference type="eggNOG" id="COG2982">
    <property type="taxonomic scope" value="Bacteria"/>
</dbReference>
<sequence>MASDIEPDAPRRYRARSEKWVRSAWIWLWRALGALAVVGLIAGGVLLVLPFFVEDKSFDALVQKELSTWTRREAILSRVRLRTLGGFGVVVDNLQLLGSDGNVDLKARQAFIELDFFALILQDLKVRLVELDEARIDLKRNRDGRWNWADLQPPDRPSGTLKADLTRTGLRLIGASVAITDAQPRPAQQFLIAPLSLKLDDLDERTLLVSVQGAAADYRSKRIADLSADGRLLRPVDGDWFSSQGELKILCRKFRPRLLRDYTRQIAGLSGLAGVYDFDGDWRRDSDNRVSLKGKLFSRLLHWRWPEVLGKKIWQVRNLGFEGAVSLTGSTVAVERLRVSTEGIDVQLAGKVVTPGNPKGKAAVDLKLNSAYFDPFSMRDKLPVTLLPYEVRDWLPGSRGSGKLRAEIQLNGPFDRYLTTGTIEAANFAVSHPKLRSAVERLDGKLLLAKTAISMGGLRVGAPGLEATLSGTVSRRAGGPVRLKIVSGRTELAPFSALLSERLGLVRGRAGLDLEIAGTLKAPELRGWAELAGVSIKQWGWPRAIEGLRGRLLFEPARLTLAGLSARVGDSTVGVDGVLNSYSFGDTFSRFTARSRDLDLRAAGPILASNLLGETFGRNFAARFGDLGGRAGIDLEVSGGTTKGRIALKGARFVLAELGAQVADMRGMLILRNGDLTTEDGIAALVNGSPVGFFGESSMPLSRVGGPNCTERTVELERAQNRERRQCRAFAEQKTETSGEEALTPRRSDCPCSRGGGLSSRCRTRAENNLRDSLQLVFTGRLPDNICSRRVPLRERRPVPTRRPPRPEVLLPAEAPVVPEPIDNPAPESPASVPP</sequence>
<dbReference type="RefSeq" id="WP_011140586.1">
    <property type="nucleotide sequence ID" value="NC_005125.1"/>
</dbReference>
<evidence type="ECO:0000313" key="3">
    <source>
        <dbReference type="EMBL" id="BAC88524.1"/>
    </source>
</evidence>
<dbReference type="HOGENOM" id="CLU_340038_0_0_3"/>
<dbReference type="EMBL" id="BA000045">
    <property type="protein sequence ID" value="BAC88524.1"/>
    <property type="molecule type" value="Genomic_DNA"/>
</dbReference>
<dbReference type="OrthoDB" id="536281at2"/>
<feature type="region of interest" description="Disordered" evidence="1">
    <location>
        <begin position="730"/>
        <end position="759"/>
    </location>
</feature>
<keyword evidence="4" id="KW-1185">Reference proteome</keyword>
<dbReference type="PANTHER" id="PTHR30441:SF8">
    <property type="entry name" value="DUF748 DOMAIN-CONTAINING PROTEIN"/>
    <property type="match status" value="1"/>
</dbReference>
<reference evidence="3 4" key="1">
    <citation type="journal article" date="2003" name="DNA Res.">
        <title>Complete genome structure of Gloeobacter violaceus PCC 7421, a cyanobacterium that lacks thylakoids.</title>
        <authorList>
            <person name="Nakamura Y."/>
            <person name="Kaneko T."/>
            <person name="Sato S."/>
            <person name="Mimuro M."/>
            <person name="Miyashita H."/>
            <person name="Tsuchiya T."/>
            <person name="Sasamoto S."/>
            <person name="Watanabe A."/>
            <person name="Kawashima K."/>
            <person name="Kishida Y."/>
            <person name="Kiyokawa C."/>
            <person name="Kohara M."/>
            <person name="Matsumoto M."/>
            <person name="Matsuno A."/>
            <person name="Nakazaki N."/>
            <person name="Shimpo S."/>
            <person name="Takeuchi C."/>
            <person name="Yamada M."/>
            <person name="Tabata S."/>
        </authorList>
    </citation>
    <scope>NUCLEOTIDE SEQUENCE [LARGE SCALE GENOMIC DNA]</scope>
    <source>
        <strain evidence="4">ATCC 29082 / PCC 7421</strain>
    </source>
</reference>
<reference evidence="3 4" key="2">
    <citation type="journal article" date="2003" name="DNA Res.">
        <title>Complete genome structure of Gloeobacter violaceus PCC 7421, a cyanobacterium that lacks thylakoids (supplement).</title>
        <authorList>
            <person name="Nakamura Y."/>
            <person name="Kaneko T."/>
            <person name="Sato S."/>
            <person name="Mimuro M."/>
            <person name="Miyashita H."/>
            <person name="Tsuchiya T."/>
            <person name="Sasamoto S."/>
            <person name="Watanabe A."/>
            <person name="Kawashima K."/>
            <person name="Kishida Y."/>
            <person name="Kiyokawa C."/>
            <person name="Kohara M."/>
            <person name="Matsumoto M."/>
            <person name="Matsuno A."/>
            <person name="Nakazaki N."/>
            <person name="Shimpo S."/>
            <person name="Takeuchi C."/>
            <person name="Yamada M."/>
            <person name="Tabata S."/>
        </authorList>
    </citation>
    <scope>NUCLEOTIDE SEQUENCE [LARGE SCALE GENOMIC DNA]</scope>
    <source>
        <strain evidence="4">ATCC 29082 / PCC 7421</strain>
    </source>
</reference>
<keyword evidence="2" id="KW-0812">Transmembrane</keyword>
<evidence type="ECO:0000256" key="1">
    <source>
        <dbReference type="SAM" id="MobiDB-lite"/>
    </source>
</evidence>
<dbReference type="InterPro" id="IPR008023">
    <property type="entry name" value="DUF748"/>
</dbReference>
<dbReference type="EnsemblBacteria" id="BAC88524">
    <property type="protein sequence ID" value="BAC88524"/>
    <property type="gene ID" value="BAC88524"/>
</dbReference>
<feature type="compositionally biased region" description="Basic and acidic residues" evidence="1">
    <location>
        <begin position="730"/>
        <end position="749"/>
    </location>
</feature>
<name>Q7NN31_GLOVI</name>
<dbReference type="PANTHER" id="PTHR30441">
    <property type="entry name" value="DUF748 DOMAIN-CONTAINING PROTEIN"/>
    <property type="match status" value="1"/>
</dbReference>
<gene>
    <name evidence="3" type="ordered locus">gll0583</name>
</gene>
<organism evidence="3 4">
    <name type="scientific">Gloeobacter violaceus (strain ATCC 29082 / PCC 7421)</name>
    <dbReference type="NCBI Taxonomy" id="251221"/>
    <lineage>
        <taxon>Bacteria</taxon>
        <taxon>Bacillati</taxon>
        <taxon>Cyanobacteriota</taxon>
        <taxon>Cyanophyceae</taxon>
        <taxon>Gloeobacterales</taxon>
        <taxon>Gloeobacteraceae</taxon>
        <taxon>Gloeobacter</taxon>
    </lineage>
</organism>
<feature type="transmembrane region" description="Helical" evidence="2">
    <location>
        <begin position="27"/>
        <end position="53"/>
    </location>
</feature>
<evidence type="ECO:0000313" key="4">
    <source>
        <dbReference type="Proteomes" id="UP000000557"/>
    </source>
</evidence>
<keyword evidence="2" id="KW-1133">Transmembrane helix</keyword>
<dbReference type="InParanoid" id="Q7NN31"/>
<dbReference type="InterPro" id="IPR052894">
    <property type="entry name" value="AsmA-related"/>
</dbReference>
<dbReference type="GO" id="GO:0090313">
    <property type="term" value="P:regulation of protein targeting to membrane"/>
    <property type="evidence" value="ECO:0000318"/>
    <property type="project" value="GO_Central"/>
</dbReference>
<proteinExistence type="predicted"/>
<feature type="region of interest" description="Disordered" evidence="1">
    <location>
        <begin position="797"/>
        <end position="835"/>
    </location>
</feature>
<dbReference type="GO" id="GO:0005886">
    <property type="term" value="C:plasma membrane"/>
    <property type="evidence" value="ECO:0000318"/>
    <property type="project" value="GO_Central"/>
</dbReference>
<dbReference type="Proteomes" id="UP000000557">
    <property type="component" value="Chromosome"/>
</dbReference>
<feature type="compositionally biased region" description="Pro residues" evidence="1">
    <location>
        <begin position="818"/>
        <end position="835"/>
    </location>
</feature>